<reference evidence="1 2" key="1">
    <citation type="submission" date="2024-10" db="EMBL/GenBank/DDBJ databases">
        <title>The Natural Products Discovery Center: Release of the First 8490 Sequenced Strains for Exploring Actinobacteria Biosynthetic Diversity.</title>
        <authorList>
            <person name="Kalkreuter E."/>
            <person name="Kautsar S.A."/>
            <person name="Yang D."/>
            <person name="Bader C.D."/>
            <person name="Teijaro C.N."/>
            <person name="Fluegel L."/>
            <person name="Davis C.M."/>
            <person name="Simpson J.R."/>
            <person name="Lauterbach L."/>
            <person name="Steele A.D."/>
            <person name="Gui C."/>
            <person name="Meng S."/>
            <person name="Li G."/>
            <person name="Viehrig K."/>
            <person name="Ye F."/>
            <person name="Su P."/>
            <person name="Kiefer A.F."/>
            <person name="Nichols A."/>
            <person name="Cepeda A.J."/>
            <person name="Yan W."/>
            <person name="Fan B."/>
            <person name="Jiang Y."/>
            <person name="Adhikari A."/>
            <person name="Zheng C.-J."/>
            <person name="Schuster L."/>
            <person name="Cowan T.M."/>
            <person name="Smanski M.J."/>
            <person name="Chevrette M.G."/>
            <person name="De Carvalho L.P.S."/>
            <person name="Shen B."/>
        </authorList>
    </citation>
    <scope>NUCLEOTIDE SEQUENCE [LARGE SCALE GENOMIC DNA]</scope>
    <source>
        <strain evidence="1 2">NPDC017990</strain>
    </source>
</reference>
<comment type="caution">
    <text evidence="1">The sequence shown here is derived from an EMBL/GenBank/DDBJ whole genome shotgun (WGS) entry which is preliminary data.</text>
</comment>
<evidence type="ECO:0000313" key="2">
    <source>
        <dbReference type="Proteomes" id="UP001610818"/>
    </source>
</evidence>
<protein>
    <submittedName>
        <fullName evidence="1">Uncharacterized protein</fullName>
    </submittedName>
</protein>
<evidence type="ECO:0000313" key="1">
    <source>
        <dbReference type="EMBL" id="MFH8547228.1"/>
    </source>
</evidence>
<organism evidence="1 2">
    <name type="scientific">Streptomyces longisporoflavus</name>
    <dbReference type="NCBI Taxonomy" id="28044"/>
    <lineage>
        <taxon>Bacteria</taxon>
        <taxon>Bacillati</taxon>
        <taxon>Actinomycetota</taxon>
        <taxon>Actinomycetes</taxon>
        <taxon>Kitasatosporales</taxon>
        <taxon>Streptomycetaceae</taxon>
        <taxon>Streptomyces</taxon>
    </lineage>
</organism>
<name>A0ABW7QQH8_9ACTN</name>
<gene>
    <name evidence="1" type="ORF">ACH4F9_19690</name>
</gene>
<dbReference type="EMBL" id="JBIRGQ010000003">
    <property type="protein sequence ID" value="MFH8547228.1"/>
    <property type="molecule type" value="Genomic_DNA"/>
</dbReference>
<accession>A0ABW7QQH8</accession>
<sequence length="69" mass="7120">MTSNAEHLTQPDLARITVHAGTADTAIAVAYEIAGRLDATGPSQPHPAVGEEGVAVELYAYAPPPPNRA</sequence>
<keyword evidence="2" id="KW-1185">Reference proteome</keyword>
<proteinExistence type="predicted"/>
<dbReference type="Proteomes" id="UP001610818">
    <property type="component" value="Unassembled WGS sequence"/>
</dbReference>
<dbReference type="RefSeq" id="WP_397713199.1">
    <property type="nucleotide sequence ID" value="NZ_JBIRGN010000003.1"/>
</dbReference>